<evidence type="ECO:0000256" key="3">
    <source>
        <dbReference type="ARBA" id="ARBA00022781"/>
    </source>
</evidence>
<dbReference type="PANTHER" id="PTHR10698:SF0">
    <property type="entry name" value="V-TYPE PROTON ATPASE SUBUNIT H"/>
    <property type="match status" value="1"/>
</dbReference>
<keyword evidence="2" id="KW-0813">Transport</keyword>
<evidence type="ECO:0000256" key="2">
    <source>
        <dbReference type="ARBA" id="ARBA00022448"/>
    </source>
</evidence>
<feature type="region of interest" description="Disordered" evidence="5">
    <location>
        <begin position="500"/>
        <end position="534"/>
    </location>
</feature>
<feature type="domain" description="ATPase V1 complex subunit H C-terminal" evidence="6">
    <location>
        <begin position="537"/>
        <end position="611"/>
    </location>
</feature>
<dbReference type="STRING" id="1684307.A0A316U5T3"/>
<feature type="compositionally biased region" description="Low complexity" evidence="5">
    <location>
        <begin position="319"/>
        <end position="353"/>
    </location>
</feature>
<dbReference type="GO" id="GO:0046961">
    <property type="term" value="F:proton-transporting ATPase activity, rotational mechanism"/>
    <property type="evidence" value="ECO:0007669"/>
    <property type="project" value="InterPro"/>
</dbReference>
<keyword evidence="4" id="KW-0406">Ion transport</keyword>
<organism evidence="7 8">
    <name type="scientific">Pseudomicrostroma glucosiphilum</name>
    <dbReference type="NCBI Taxonomy" id="1684307"/>
    <lineage>
        <taxon>Eukaryota</taxon>
        <taxon>Fungi</taxon>
        <taxon>Dikarya</taxon>
        <taxon>Basidiomycota</taxon>
        <taxon>Ustilaginomycotina</taxon>
        <taxon>Exobasidiomycetes</taxon>
        <taxon>Microstromatales</taxon>
        <taxon>Microstromatales incertae sedis</taxon>
        <taxon>Pseudomicrostroma</taxon>
    </lineage>
</organism>
<dbReference type="GO" id="GO:0000329">
    <property type="term" value="C:fungal-type vacuole membrane"/>
    <property type="evidence" value="ECO:0007669"/>
    <property type="project" value="TreeGrafter"/>
</dbReference>
<feature type="compositionally biased region" description="Basic and acidic residues" evidence="5">
    <location>
        <begin position="259"/>
        <end position="279"/>
    </location>
</feature>
<dbReference type="InterPro" id="IPR011987">
    <property type="entry name" value="ATPase_V1-cplx_hsu_C"/>
</dbReference>
<dbReference type="InterPro" id="IPR011989">
    <property type="entry name" value="ARM-like"/>
</dbReference>
<dbReference type="SUPFAM" id="SSF48371">
    <property type="entry name" value="ARM repeat"/>
    <property type="match status" value="2"/>
</dbReference>
<dbReference type="Proteomes" id="UP000245942">
    <property type="component" value="Unassembled WGS sequence"/>
</dbReference>
<dbReference type="InterPro" id="IPR004908">
    <property type="entry name" value="ATPase_V1-cplx_hsu"/>
</dbReference>
<feature type="region of interest" description="Disordered" evidence="5">
    <location>
        <begin position="1"/>
        <end position="20"/>
    </location>
</feature>
<dbReference type="Pfam" id="PF03224">
    <property type="entry name" value="V-ATPase_H_N"/>
    <property type="match status" value="1"/>
</dbReference>
<dbReference type="InterPro" id="IPR038497">
    <property type="entry name" value="ATPase_V1-cplx_hsu_C_sf"/>
</dbReference>
<accession>A0A316U5T3</accession>
<evidence type="ECO:0000256" key="4">
    <source>
        <dbReference type="ARBA" id="ARBA00023065"/>
    </source>
</evidence>
<reference evidence="7 8" key="1">
    <citation type="journal article" date="2018" name="Mol. Biol. Evol.">
        <title>Broad Genomic Sampling Reveals a Smut Pathogenic Ancestry of the Fungal Clade Ustilaginomycotina.</title>
        <authorList>
            <person name="Kijpornyongpan T."/>
            <person name="Mondo S.J."/>
            <person name="Barry K."/>
            <person name="Sandor L."/>
            <person name="Lee J."/>
            <person name="Lipzen A."/>
            <person name="Pangilinan J."/>
            <person name="LaButti K."/>
            <person name="Hainaut M."/>
            <person name="Henrissat B."/>
            <person name="Grigoriev I.V."/>
            <person name="Spatafora J.W."/>
            <person name="Aime M.C."/>
        </authorList>
    </citation>
    <scope>NUCLEOTIDE SEQUENCE [LARGE SCALE GENOMIC DNA]</scope>
    <source>
        <strain evidence="7 8">MCA 4718</strain>
    </source>
</reference>
<dbReference type="Pfam" id="PF11698">
    <property type="entry name" value="V-ATPase_H_C"/>
    <property type="match status" value="2"/>
</dbReference>
<dbReference type="PANTHER" id="PTHR10698">
    <property type="entry name" value="V-TYPE PROTON ATPASE SUBUNIT H"/>
    <property type="match status" value="1"/>
</dbReference>
<keyword evidence="8" id="KW-1185">Reference proteome</keyword>
<gene>
    <name evidence="7" type="ORF">BCV69DRAFT_308282</name>
</gene>
<evidence type="ECO:0000313" key="7">
    <source>
        <dbReference type="EMBL" id="PWN20589.1"/>
    </source>
</evidence>
<dbReference type="OrthoDB" id="10263554at2759"/>
<dbReference type="AlphaFoldDB" id="A0A316U5T3"/>
<keyword evidence="3" id="KW-0375">Hydrogen ion transport</keyword>
<proteinExistence type="inferred from homology"/>
<evidence type="ECO:0000259" key="6">
    <source>
        <dbReference type="Pfam" id="PF11698"/>
    </source>
</evidence>
<dbReference type="RefSeq" id="XP_025347749.1">
    <property type="nucleotide sequence ID" value="XM_025494704.1"/>
</dbReference>
<feature type="region of interest" description="Disordered" evidence="5">
    <location>
        <begin position="259"/>
        <end position="297"/>
    </location>
</feature>
<dbReference type="Gene3D" id="1.25.10.10">
    <property type="entry name" value="Leucine-rich Repeat Variant"/>
    <property type="match status" value="1"/>
</dbReference>
<evidence type="ECO:0000256" key="5">
    <source>
        <dbReference type="SAM" id="MobiDB-lite"/>
    </source>
</evidence>
<dbReference type="EMBL" id="KZ819327">
    <property type="protein sequence ID" value="PWN20589.1"/>
    <property type="molecule type" value="Genomic_DNA"/>
</dbReference>
<dbReference type="Gene3D" id="1.25.40.150">
    <property type="entry name" value="V-type ATPase, subunit H, C-terminal domain"/>
    <property type="match status" value="1"/>
</dbReference>
<dbReference type="GeneID" id="37016438"/>
<protein>
    <submittedName>
        <fullName evidence="7">ARM repeat-containing protein</fullName>
    </submittedName>
</protein>
<sequence>MVESSDKSKKGNNVPADVERAPAPPLVLINSPWLTGVTNRIRSRPIPWEGYARADLVSQDELKMIRSVDGKDQSEAEKVLDERGEDYAVLYLRLLGKLSRTDTLQQVLVLIGDMLEGRDDRVGLFFKAAKKAKESKKGKGEDVAWPWAPLIKVLDVADDFAQLKAAQFLTLLLVAPNTSHSSTLTTAPTSVITRLLTFLSKLINSTTSSGESTPAAGAGLLRPPTSGDIYADGNGADIAIQLLESLLRTQQFRQEVWKDEMRRQSETPTTEEKEVKKDDEDKENEEDETQKKKIKHGQSPGLIRGLVYILQAALVAPQGAQSSTPSSSNGNGNGNDEQGEGSSSRGSGNAKSSPVTPQMQYQVIFCFWLLSFSESISEDINRKFSIVPLLVDIARGAVKEKVIRITIATLKNLLLKAPSENGPVMLGSKLLPLVEILSERKWSDEELEEDLKFLASELEEKLKGMSSYDEYLSELSSGKLSWDNPAHELDDFWKANGQKLLEPGSSSGTSEEASADNKKDAEEDEDQDGEKTPRTGLTRLISLLKTSSDAVTLSVALHDIGKLIQFTESGRRRVNETRGGKVEIMKFISHEDSEVKYRALNTVGKLMSESWR</sequence>
<evidence type="ECO:0000313" key="8">
    <source>
        <dbReference type="Proteomes" id="UP000245942"/>
    </source>
</evidence>
<feature type="region of interest" description="Disordered" evidence="5">
    <location>
        <begin position="319"/>
        <end position="355"/>
    </location>
</feature>
<evidence type="ECO:0000256" key="1">
    <source>
        <dbReference type="ARBA" id="ARBA00008613"/>
    </source>
</evidence>
<name>A0A316U5T3_9BASI</name>
<feature type="domain" description="ATPase V1 complex subunit H C-terminal" evidence="6">
    <location>
        <begin position="465"/>
        <end position="502"/>
    </location>
</feature>
<dbReference type="GO" id="GO:0000221">
    <property type="term" value="C:vacuolar proton-transporting V-type ATPase, V1 domain"/>
    <property type="evidence" value="ECO:0007669"/>
    <property type="project" value="InterPro"/>
</dbReference>
<comment type="similarity">
    <text evidence="1">Belongs to the V-ATPase H subunit family.</text>
</comment>
<dbReference type="InterPro" id="IPR016024">
    <property type="entry name" value="ARM-type_fold"/>
</dbReference>